<evidence type="ECO:0000256" key="13">
    <source>
        <dbReference type="ARBA" id="ARBA00051553"/>
    </source>
</evidence>
<evidence type="ECO:0000256" key="3">
    <source>
        <dbReference type="ARBA" id="ARBA00044494"/>
    </source>
</evidence>
<comment type="catalytic activity">
    <reaction evidence="9">
        <text>S-hexadecanoyl-L-cysteinyl-[protein] + H2O = L-cysteinyl-[protein] + hexadecanoate + H(+)</text>
        <dbReference type="Rhea" id="RHEA:19233"/>
        <dbReference type="Rhea" id="RHEA-COMP:10131"/>
        <dbReference type="Rhea" id="RHEA-COMP:11032"/>
        <dbReference type="ChEBI" id="CHEBI:7896"/>
        <dbReference type="ChEBI" id="CHEBI:15377"/>
        <dbReference type="ChEBI" id="CHEBI:15378"/>
        <dbReference type="ChEBI" id="CHEBI:29950"/>
        <dbReference type="ChEBI" id="CHEBI:74151"/>
        <dbReference type="EC" id="3.1.2.22"/>
    </reaction>
    <physiologicalReaction direction="left-to-right" evidence="9">
        <dbReference type="Rhea" id="RHEA:19234"/>
    </physiologicalReaction>
</comment>
<evidence type="ECO:0000256" key="2">
    <source>
        <dbReference type="ARBA" id="ARBA00023180"/>
    </source>
</evidence>
<comment type="function">
    <text evidence="3">Exhibits palmitoyl protein thioesterase (S-depalmitoylation) activity in vitro and most likely plays a role in protein S-depalmitoylation.</text>
</comment>
<gene>
    <name evidence="16" type="ORF">NHX12_007295</name>
</gene>
<comment type="caution">
    <text evidence="16">The sequence shown here is derived from an EMBL/GenBank/DDBJ whole genome shotgun (WGS) entry which is preliminary data.</text>
</comment>
<keyword evidence="2" id="KW-0325">Glycoprotein</keyword>
<comment type="catalytic activity">
    <reaction evidence="13">
        <text>2 1-acyl-sn-glycero-3-phospho-(1'-sn-glycerol) = 1-acyl-sn-glycero-3-phospho-(3'-acyl-sn-1'-glycerol) + sn-glycero-3-phospho-(1'-sn-glycerol)</text>
        <dbReference type="Rhea" id="RHEA:77619"/>
        <dbReference type="ChEBI" id="CHEBI:64717"/>
        <dbReference type="ChEBI" id="CHEBI:64840"/>
        <dbReference type="ChEBI" id="CHEBI:232628"/>
    </reaction>
    <physiologicalReaction direction="left-to-right" evidence="13">
        <dbReference type="Rhea" id="RHEA:77620"/>
    </physiologicalReaction>
</comment>
<dbReference type="Pfam" id="PF15014">
    <property type="entry name" value="CLN5"/>
    <property type="match status" value="2"/>
</dbReference>
<dbReference type="GO" id="GO:0016798">
    <property type="term" value="F:hydrolase activity, acting on glycosyl bonds"/>
    <property type="evidence" value="ECO:0007669"/>
    <property type="project" value="TreeGrafter"/>
</dbReference>
<dbReference type="GO" id="GO:0007040">
    <property type="term" value="P:lysosome organization"/>
    <property type="evidence" value="ECO:0007669"/>
    <property type="project" value="TreeGrafter"/>
</dbReference>
<evidence type="ECO:0000256" key="7">
    <source>
        <dbReference type="ARBA" id="ARBA00044557"/>
    </source>
</evidence>
<evidence type="ECO:0000256" key="15">
    <source>
        <dbReference type="SAM" id="SignalP"/>
    </source>
</evidence>
<comment type="catalytic activity">
    <reaction evidence="11">
        <text>2 1-(9Z-octadecenoyl)-sn-glycero-3-phospho-(1'-sn-glycerol) = 1-(9Z-octadecenoyl)-sn-glycero-3-phospho-(3'-(9Z-octadecenoyl)-1'-sn-glycerol) + sn-glycero-3-phospho-(1'-sn-glycerol)</text>
        <dbReference type="Rhea" id="RHEA:77599"/>
        <dbReference type="ChEBI" id="CHEBI:64717"/>
        <dbReference type="ChEBI" id="CHEBI:72828"/>
        <dbReference type="ChEBI" id="CHEBI:232637"/>
    </reaction>
    <physiologicalReaction direction="left-to-right" evidence="11">
        <dbReference type="Rhea" id="RHEA:77600"/>
    </physiologicalReaction>
</comment>
<evidence type="ECO:0000313" key="17">
    <source>
        <dbReference type="Proteomes" id="UP001148018"/>
    </source>
</evidence>
<dbReference type="PANTHER" id="PTHR15380">
    <property type="entry name" value="CEROID-LIPOFUSCINOSIS, NEURONAL 5"/>
    <property type="match status" value="1"/>
</dbReference>
<evidence type="ECO:0000313" key="16">
    <source>
        <dbReference type="EMBL" id="KAJ3592167.1"/>
    </source>
</evidence>
<keyword evidence="17" id="KW-1185">Reference proteome</keyword>
<evidence type="ECO:0000256" key="8">
    <source>
        <dbReference type="ARBA" id="ARBA00045492"/>
    </source>
</evidence>
<feature type="chain" id="PRO_5040465539" description="Bis(monoacylglycero)phosphate synthase CLN5" evidence="15">
    <location>
        <begin position="24"/>
        <end position="663"/>
    </location>
</feature>
<dbReference type="InterPro" id="IPR026138">
    <property type="entry name" value="CLN5"/>
</dbReference>
<dbReference type="Proteomes" id="UP001148018">
    <property type="component" value="Unassembled WGS sequence"/>
</dbReference>
<dbReference type="GO" id="GO:0005765">
    <property type="term" value="C:lysosomal membrane"/>
    <property type="evidence" value="ECO:0007669"/>
    <property type="project" value="TreeGrafter"/>
</dbReference>
<dbReference type="PANTHER" id="PTHR15380:SF2">
    <property type="entry name" value="CEROID-LIPOFUSCINOSIS NEURONAL PROTEIN 5"/>
    <property type="match status" value="1"/>
</dbReference>
<dbReference type="AlphaFoldDB" id="A0A9Q0I9J1"/>
<comment type="function">
    <text evidence="8">Catalyzes the synthesis of bis(monoacylglycero)phosphate (BMP) via transacylation of 2 molecules of lysophosphatidylglycerol (LPG). BMP also known as lysobisphosphatidic acid plays a key role in the formation of intraluminal vesicles and in maintaining intracellular cholesterol homeostasis. Can use only LPG as the exclusive lysophospholipid acyl donor for base exchange and displays BMP synthase activity towards various LPGs (LPG 14:0, LPG 16:0, LPG 18:0, LPG 18:1) with a higher preference for longer chain lengths. Plays a role in influencing the retrograde trafficking of lysosomal sorting receptors SORT1 and IGF2R from the endosomes to the trans-Golgi network by controlling the recruitment of retromer complex to the endosomal membrane. Regulates the localization and activation of RAB7A which is required to recruit the retromer complex to the endosomal membrane.</text>
</comment>
<evidence type="ECO:0000256" key="11">
    <source>
        <dbReference type="ARBA" id="ARBA00051022"/>
    </source>
</evidence>
<feature type="signal peptide" evidence="15">
    <location>
        <begin position="1"/>
        <end position="23"/>
    </location>
</feature>
<protein>
    <recommendedName>
        <fullName evidence="4">Bis(monoacylglycero)phosphate synthase CLN5</fullName>
    </recommendedName>
    <alternativeName>
        <fullName evidence="5">Ceroid-lipofuscinosis neuronal protein 5</fullName>
    </alternativeName>
    <alternativeName>
        <fullName evidence="7">Palmitoyl protein thioesterase CLN5</fullName>
    </alternativeName>
    <alternativeName>
        <fullName evidence="6">S-depalmitoylase CLN5</fullName>
    </alternativeName>
</protein>
<organism evidence="16 17">
    <name type="scientific">Muraenolepis orangiensis</name>
    <name type="common">Patagonian moray cod</name>
    <dbReference type="NCBI Taxonomy" id="630683"/>
    <lineage>
        <taxon>Eukaryota</taxon>
        <taxon>Metazoa</taxon>
        <taxon>Chordata</taxon>
        <taxon>Craniata</taxon>
        <taxon>Vertebrata</taxon>
        <taxon>Euteleostomi</taxon>
        <taxon>Actinopterygii</taxon>
        <taxon>Neopterygii</taxon>
        <taxon>Teleostei</taxon>
        <taxon>Neoteleostei</taxon>
        <taxon>Acanthomorphata</taxon>
        <taxon>Zeiogadaria</taxon>
        <taxon>Gadariae</taxon>
        <taxon>Gadiformes</taxon>
        <taxon>Muraenolepidoidei</taxon>
        <taxon>Muraenolepididae</taxon>
        <taxon>Muraenolepis</taxon>
    </lineage>
</organism>
<dbReference type="EMBL" id="JANIIK010000113">
    <property type="protein sequence ID" value="KAJ3592167.1"/>
    <property type="molecule type" value="Genomic_DNA"/>
</dbReference>
<evidence type="ECO:0000256" key="6">
    <source>
        <dbReference type="ARBA" id="ARBA00044556"/>
    </source>
</evidence>
<evidence type="ECO:0000256" key="14">
    <source>
        <dbReference type="ARBA" id="ARBA00051789"/>
    </source>
</evidence>
<evidence type="ECO:0000256" key="5">
    <source>
        <dbReference type="ARBA" id="ARBA00044547"/>
    </source>
</evidence>
<reference evidence="16" key="1">
    <citation type="submission" date="2022-07" db="EMBL/GenBank/DDBJ databases">
        <title>Chromosome-level genome of Muraenolepis orangiensis.</title>
        <authorList>
            <person name="Kim J."/>
        </authorList>
    </citation>
    <scope>NUCLEOTIDE SEQUENCE</scope>
    <source>
        <strain evidence="16">KU_S4_2022</strain>
        <tissue evidence="16">Muscle</tissue>
    </source>
</reference>
<comment type="catalytic activity">
    <reaction evidence="12">
        <text>2 1-hexadecanoyl-sn-glycero-3-phospho-(1'-sn-glycerol) = 1-hexadecanoyl-sn-glycero-3-phospho-(3'-hexadecanoyl-1'-sn-glycerol) + sn-glycero-3-phospho-(1'-sn-glycerol)</text>
        <dbReference type="Rhea" id="RHEA:77607"/>
        <dbReference type="ChEBI" id="CHEBI:64717"/>
        <dbReference type="ChEBI" id="CHEBI:75158"/>
        <dbReference type="ChEBI" id="CHEBI:232639"/>
    </reaction>
    <physiologicalReaction direction="left-to-right" evidence="12">
        <dbReference type="Rhea" id="RHEA:77608"/>
    </physiologicalReaction>
</comment>
<name>A0A9Q0I9J1_9TELE</name>
<comment type="catalytic activity">
    <reaction evidence="10">
        <text>2 1-tetradecanoyl-sn-glycero-3-phospho-(1'-sn-glycerol) = 1-tetradecanoyl-sn-glycero-3-phospho-(3'-tetradecanoyl-1'-sn-glycerol) + sn-glycero-3-phospho-(1'-sn-glycerol)</text>
        <dbReference type="Rhea" id="RHEA:77611"/>
        <dbReference type="ChEBI" id="CHEBI:64717"/>
        <dbReference type="ChEBI" id="CHEBI:72826"/>
        <dbReference type="ChEBI" id="CHEBI:232640"/>
    </reaction>
    <physiologicalReaction direction="left-to-right" evidence="10">
        <dbReference type="Rhea" id="RHEA:77612"/>
    </physiologicalReaction>
</comment>
<evidence type="ECO:0000256" key="9">
    <source>
        <dbReference type="ARBA" id="ARBA00047409"/>
    </source>
</evidence>
<comment type="similarity">
    <text evidence="1">Belongs to the CLN5 family.</text>
</comment>
<dbReference type="OrthoDB" id="10005881at2759"/>
<accession>A0A9Q0I9J1</accession>
<evidence type="ECO:0000256" key="1">
    <source>
        <dbReference type="ARBA" id="ARBA00007028"/>
    </source>
</evidence>
<sequence length="663" mass="77175">MRPVATLVCVLTLGLCSWLCVSAYGTHLSTGPQEWPVPYRRVDKRPDVDSYCQARYPFCSTGERDGRIPYMRDTDSISVYRLQAPVWEFKYGDALSKLHIMHDAIGFSSGETQRNYTMEWYEFFQLGNCTFPHLRAEVSAPFWCNQGAACFFQGIDDEHWSQNGTLEKVGVITGDMFNDMARWVQQDNQTGVYYETWTVRSDPGPNATVWFESFDCSQFTHRTYGKLAELGAKLSSRSQTNYTKVYLYSGEPTYLGNDSTIFGRPDMKNLAADIREFYYTFRPHQSYVELAISLVEVFEKVVLHKNFYLYYNSEYWHLPMKSPYMQIKYEEGSPGVGPVDPEAGPTWAEEEEEGCCKEWPVPYRRVDERPDVDSYCQARYPFCLTGERDGRIPYMRDTDSISVYRLQAPVWEFKYGDALSKLHIMHDAIGFSSGETQRNYTMEWYELFQLGNCTFPHLRAEVSAPFWCNQGAACFFQGIDDEHWSQNGTLEKVGVITGDMFNDMARWVQQDNQTGVYYETWTVRSEPGPNATVWFESFDCSQFTHRTYGKLAELGAKLSSRFQTNYTKVYLYSGEPTYLGNDSTIFGRPDMKNLAADIREFYYTFRPHQSYVEFAISLVEVFEKVVLHKNFYLYYNSEYWHLPMKSPYMQIKYEEVPFPIGVY</sequence>
<evidence type="ECO:0000256" key="10">
    <source>
        <dbReference type="ARBA" id="ARBA00050455"/>
    </source>
</evidence>
<evidence type="ECO:0000256" key="12">
    <source>
        <dbReference type="ARBA" id="ARBA00051183"/>
    </source>
</evidence>
<proteinExistence type="inferred from homology"/>
<evidence type="ECO:0000256" key="4">
    <source>
        <dbReference type="ARBA" id="ARBA00044532"/>
    </source>
</evidence>
<dbReference type="GO" id="GO:0008474">
    <property type="term" value="F:palmitoyl-(protein) hydrolase activity"/>
    <property type="evidence" value="ECO:0007669"/>
    <property type="project" value="UniProtKB-EC"/>
</dbReference>
<comment type="catalytic activity">
    <reaction evidence="14">
        <text>2 1-octadecanoyl-sn-glycero-3-phospho-(1'-sn-glycerol) = 1-octadecanoyl-sn-glycero-3-phospho-(3'-octadecanoyl-1'-sn-glycerol) + sn-glycero-3-phospho-(1'-sn-glycerol)</text>
        <dbReference type="Rhea" id="RHEA:77603"/>
        <dbReference type="ChEBI" id="CHEBI:64717"/>
        <dbReference type="ChEBI" id="CHEBI:72827"/>
        <dbReference type="ChEBI" id="CHEBI:232638"/>
    </reaction>
    <physiologicalReaction direction="left-to-right" evidence="14">
        <dbReference type="Rhea" id="RHEA:77604"/>
    </physiologicalReaction>
</comment>
<keyword evidence="15" id="KW-0732">Signal</keyword>